<dbReference type="PANTHER" id="PTHR15032:SF4">
    <property type="entry name" value="N-ACYL-PHOSPHATIDYLETHANOLAMINE-HYDROLYZING PHOSPHOLIPASE D"/>
    <property type="match status" value="1"/>
</dbReference>
<accession>A0A6N8KU05</accession>
<dbReference type="GO" id="GO:0008270">
    <property type="term" value="F:zinc ion binding"/>
    <property type="evidence" value="ECO:0007669"/>
    <property type="project" value="InterPro"/>
</dbReference>
<dbReference type="Pfam" id="PF12706">
    <property type="entry name" value="Lactamase_B_2"/>
    <property type="match status" value="1"/>
</dbReference>
<dbReference type="InterPro" id="IPR024884">
    <property type="entry name" value="NAPE-PLD"/>
</dbReference>
<gene>
    <name evidence="2" type="ORF">GQF63_00790</name>
</gene>
<dbReference type="PANTHER" id="PTHR15032">
    <property type="entry name" value="N-ACYL-PHOSPHATIDYLETHANOLAMINE-HYDROLYZING PHOSPHOLIPASE D"/>
    <property type="match status" value="1"/>
</dbReference>
<evidence type="ECO:0000313" key="2">
    <source>
        <dbReference type="EMBL" id="MVZ60546.1"/>
    </source>
</evidence>
<dbReference type="PIRSF" id="PIRSF038896">
    <property type="entry name" value="NAPE-PLD"/>
    <property type="match status" value="1"/>
</dbReference>
<dbReference type="AlphaFoldDB" id="A0A6N8KU05"/>
<keyword evidence="2" id="KW-0378">Hydrolase</keyword>
<dbReference type="GO" id="GO:0070290">
    <property type="term" value="F:N-acylphosphatidylethanolamine-specific phospholipase D activity"/>
    <property type="evidence" value="ECO:0007669"/>
    <property type="project" value="InterPro"/>
</dbReference>
<dbReference type="InterPro" id="IPR001279">
    <property type="entry name" value="Metallo-B-lactamas"/>
</dbReference>
<protein>
    <submittedName>
        <fullName evidence="2">MBL fold metallo-hydrolase</fullName>
    </submittedName>
</protein>
<dbReference type="InterPro" id="IPR036866">
    <property type="entry name" value="RibonucZ/Hydroxyglut_hydro"/>
</dbReference>
<dbReference type="OrthoDB" id="9805728at2"/>
<comment type="caution">
    <text evidence="2">The sequence shown here is derived from an EMBL/GenBank/DDBJ whole genome shotgun (WGS) entry which is preliminary data.</text>
</comment>
<name>A0A6N8KU05_9SPHI</name>
<dbReference type="GO" id="GO:0005737">
    <property type="term" value="C:cytoplasm"/>
    <property type="evidence" value="ECO:0007669"/>
    <property type="project" value="TreeGrafter"/>
</dbReference>
<feature type="domain" description="Metallo-beta-lactamase" evidence="1">
    <location>
        <begin position="117"/>
        <end position="312"/>
    </location>
</feature>
<dbReference type="SUPFAM" id="SSF56281">
    <property type="entry name" value="Metallo-hydrolase/oxidoreductase"/>
    <property type="match status" value="1"/>
</dbReference>
<dbReference type="Proteomes" id="UP000435036">
    <property type="component" value="Unassembled WGS sequence"/>
</dbReference>
<evidence type="ECO:0000313" key="3">
    <source>
        <dbReference type="Proteomes" id="UP000435036"/>
    </source>
</evidence>
<reference evidence="2 3" key="1">
    <citation type="submission" date="2019-12" db="EMBL/GenBank/DDBJ databases">
        <authorList>
            <person name="Dong K."/>
        </authorList>
    </citation>
    <scope>NUCLEOTIDE SEQUENCE [LARGE SCALE GENOMIC DNA]</scope>
    <source>
        <strain evidence="2 3">JCM 31225</strain>
    </source>
</reference>
<evidence type="ECO:0000259" key="1">
    <source>
        <dbReference type="Pfam" id="PF12706"/>
    </source>
</evidence>
<sequence length="367" mass="41363">MGIILIIILILLGGGVFMYLQQPQFGQVATGDRLMRMQQSPNYKDGKFVNRYPTRMLPEGYSMAGEVYRTFIKHTPRKYPVDSIPSVKTDLTSIPLHQNILIWFGHSSYYMQLDGKRILVDPVLSGAASPLPIGVKAFPGTDIYDVADFPTLDYLLITHDHFDHLDYKTVIALQPKVKQVVCGLGVGASLAYWGYQHDQLVEMDWDEELEIATNYKLYTVTAKHGSGRSIHPDNTLWLSFVISSPSMQIFVGGDSGYDVHFKEIGKSFGPFDLAILDNGQYGEDGFATIHMSPKYTLRAAQDLQAKRLFPVHSSKFVLSRHAWDEPLLKISALLAEDKSYLVLPKIGEAVDLNDRQRIFDAWWEGVN</sequence>
<dbReference type="EMBL" id="WSQA01000001">
    <property type="protein sequence ID" value="MVZ60546.1"/>
    <property type="molecule type" value="Genomic_DNA"/>
</dbReference>
<keyword evidence="3" id="KW-1185">Reference proteome</keyword>
<organism evidence="2 3">
    <name type="scientific">Sphingobacterium humi</name>
    <dbReference type="NCBI Taxonomy" id="1796905"/>
    <lineage>
        <taxon>Bacteria</taxon>
        <taxon>Pseudomonadati</taxon>
        <taxon>Bacteroidota</taxon>
        <taxon>Sphingobacteriia</taxon>
        <taxon>Sphingobacteriales</taxon>
        <taxon>Sphingobacteriaceae</taxon>
        <taxon>Sphingobacterium</taxon>
    </lineage>
</organism>
<dbReference type="Gene3D" id="3.60.15.10">
    <property type="entry name" value="Ribonuclease Z/Hydroxyacylglutathione hydrolase-like"/>
    <property type="match status" value="1"/>
</dbReference>
<proteinExistence type="predicted"/>